<feature type="signal peptide" evidence="2">
    <location>
        <begin position="1"/>
        <end position="18"/>
    </location>
</feature>
<keyword evidence="1" id="KW-0812">Transmembrane</keyword>
<keyword evidence="1" id="KW-0472">Membrane</keyword>
<feature type="transmembrane region" description="Helical" evidence="1">
    <location>
        <begin position="137"/>
        <end position="159"/>
    </location>
</feature>
<feature type="chain" id="PRO_5029013556" evidence="2">
    <location>
        <begin position="19"/>
        <end position="199"/>
    </location>
</feature>
<reference evidence="4" key="2">
    <citation type="submission" date="2020-10" db="UniProtKB">
        <authorList>
            <consortium name="WormBaseParasite"/>
        </authorList>
    </citation>
    <scope>IDENTIFICATION</scope>
</reference>
<dbReference type="WBParaSite" id="Pan_g15422.t1">
    <property type="protein sequence ID" value="Pan_g15422.t1"/>
    <property type="gene ID" value="Pan_g15422"/>
</dbReference>
<proteinExistence type="predicted"/>
<organism evidence="3 4">
    <name type="scientific">Panagrellus redivivus</name>
    <name type="common">Microworm</name>
    <dbReference type="NCBI Taxonomy" id="6233"/>
    <lineage>
        <taxon>Eukaryota</taxon>
        <taxon>Metazoa</taxon>
        <taxon>Ecdysozoa</taxon>
        <taxon>Nematoda</taxon>
        <taxon>Chromadorea</taxon>
        <taxon>Rhabditida</taxon>
        <taxon>Tylenchina</taxon>
        <taxon>Panagrolaimomorpha</taxon>
        <taxon>Panagrolaimoidea</taxon>
        <taxon>Panagrolaimidae</taxon>
        <taxon>Panagrellus</taxon>
    </lineage>
</organism>
<keyword evidence="3" id="KW-1185">Reference proteome</keyword>
<reference evidence="3" key="1">
    <citation type="journal article" date="2013" name="Genetics">
        <title>The draft genome and transcriptome of Panagrellus redivivus are shaped by the harsh demands of a free-living lifestyle.</title>
        <authorList>
            <person name="Srinivasan J."/>
            <person name="Dillman A.R."/>
            <person name="Macchietto M.G."/>
            <person name="Heikkinen L."/>
            <person name="Lakso M."/>
            <person name="Fracchia K.M."/>
            <person name="Antoshechkin I."/>
            <person name="Mortazavi A."/>
            <person name="Wong G."/>
            <person name="Sternberg P.W."/>
        </authorList>
    </citation>
    <scope>NUCLEOTIDE SEQUENCE [LARGE SCALE GENOMIC DNA]</scope>
    <source>
        <strain evidence="3">MT8872</strain>
    </source>
</reference>
<sequence>MRLLWTVLFFALGNCVSAEVLPAEQTKSPIPVLATLKSLPITACENGVLKNGICECPYDYTGKFCEHKVNCVGPHRLDNGSCAKCQKGYTGPLCNVIVCQKGERNPDETCNCTKPYSGKFCDVLDTKDVYLHYNRKIYQFGPVGAFIIIPMVLAMFACSHTSKKRQVKRAEFAYEHQNTNDVNKHSITDTEPITTPLTQ</sequence>
<evidence type="ECO:0000313" key="3">
    <source>
        <dbReference type="Proteomes" id="UP000492821"/>
    </source>
</evidence>
<dbReference type="Proteomes" id="UP000492821">
    <property type="component" value="Unassembled WGS sequence"/>
</dbReference>
<name>A0A7E4V1W8_PANRE</name>
<keyword evidence="2" id="KW-0732">Signal</keyword>
<evidence type="ECO:0000256" key="1">
    <source>
        <dbReference type="SAM" id="Phobius"/>
    </source>
</evidence>
<protein>
    <submittedName>
        <fullName evidence="4">EGF-like domain-containing protein</fullName>
    </submittedName>
</protein>
<evidence type="ECO:0000256" key="2">
    <source>
        <dbReference type="SAM" id="SignalP"/>
    </source>
</evidence>
<keyword evidence="1" id="KW-1133">Transmembrane helix</keyword>
<accession>A0A7E4V1W8</accession>
<evidence type="ECO:0000313" key="4">
    <source>
        <dbReference type="WBParaSite" id="Pan_g15422.t1"/>
    </source>
</evidence>
<dbReference type="AlphaFoldDB" id="A0A7E4V1W8"/>